<sequence length="167" mass="18982">MAAVGVFVQRAKCGFKCGYCDPDETFPCPYDPHHLVRASRFPYHIVQCRKNNPHIAKRMKACPFNARHIILKTEMERHVMRCPDKTTIAQDLEIGGYSCKRHVFTMMQIDNQSVLVKILPCKGSSKDPSKATQNHNERFVSPTHFKLSNTMTGHVTTSHHAFKMAAP</sequence>
<keyword evidence="1" id="KW-0479">Metal-binding</keyword>
<dbReference type="GeneTree" id="ENSGT00940000164745"/>
<evidence type="ECO:0000259" key="4">
    <source>
        <dbReference type="PROSITE" id="PS51800"/>
    </source>
</evidence>
<feature type="domain" description="CHHC U11-48K-type" evidence="4">
    <location>
        <begin position="59"/>
        <end position="86"/>
    </location>
</feature>
<dbReference type="Ensembl" id="ENSEBUT00000000529.1">
    <property type="protein sequence ID" value="ENSEBUP00000000239.1"/>
    <property type="gene ID" value="ENSEBUG00000000411.1"/>
</dbReference>
<reference evidence="5" key="1">
    <citation type="submission" date="2025-08" db="UniProtKB">
        <authorList>
            <consortium name="Ensembl"/>
        </authorList>
    </citation>
    <scope>IDENTIFICATION</scope>
</reference>
<evidence type="ECO:0000313" key="6">
    <source>
        <dbReference type="Proteomes" id="UP000694388"/>
    </source>
</evidence>
<proteinExistence type="predicted"/>
<evidence type="ECO:0000256" key="3">
    <source>
        <dbReference type="ARBA" id="ARBA00022833"/>
    </source>
</evidence>
<evidence type="ECO:0000313" key="5">
    <source>
        <dbReference type="Ensembl" id="ENSEBUP00000000239.1"/>
    </source>
</evidence>
<dbReference type="PANTHER" id="PTHR21402:SF5">
    <property type="entry name" value="GAMETOCYTE SPECIFIC FACTOR 1"/>
    <property type="match status" value="1"/>
</dbReference>
<keyword evidence="2" id="KW-0863">Zinc-finger</keyword>
<dbReference type="PROSITE" id="PS51800">
    <property type="entry name" value="ZF_CHHC_U11_48K"/>
    <property type="match status" value="2"/>
</dbReference>
<name>A0A8C4N2E8_EPTBU</name>
<organism evidence="5 6">
    <name type="scientific">Eptatretus burgeri</name>
    <name type="common">Inshore hagfish</name>
    <dbReference type="NCBI Taxonomy" id="7764"/>
    <lineage>
        <taxon>Eukaryota</taxon>
        <taxon>Metazoa</taxon>
        <taxon>Chordata</taxon>
        <taxon>Craniata</taxon>
        <taxon>Vertebrata</taxon>
        <taxon>Cyclostomata</taxon>
        <taxon>Myxini</taxon>
        <taxon>Myxiniformes</taxon>
        <taxon>Myxinidae</taxon>
        <taxon>Eptatretinae</taxon>
        <taxon>Eptatretus</taxon>
    </lineage>
</organism>
<dbReference type="SUPFAM" id="SSF57667">
    <property type="entry name" value="beta-beta-alpha zinc fingers"/>
    <property type="match status" value="2"/>
</dbReference>
<protein>
    <recommendedName>
        <fullName evidence="4">CHHC U11-48K-type domain-containing protein</fullName>
    </recommendedName>
</protein>
<keyword evidence="6" id="KW-1185">Reference proteome</keyword>
<dbReference type="Proteomes" id="UP000694388">
    <property type="component" value="Unplaced"/>
</dbReference>
<keyword evidence="3" id="KW-0862">Zinc</keyword>
<dbReference type="AlphaFoldDB" id="A0A8C4N2E8"/>
<evidence type="ECO:0000256" key="1">
    <source>
        <dbReference type="ARBA" id="ARBA00022723"/>
    </source>
</evidence>
<dbReference type="InterPro" id="IPR036236">
    <property type="entry name" value="Znf_C2H2_sf"/>
</dbReference>
<dbReference type="Pfam" id="PF05253">
    <property type="entry name" value="zf-U11-48K"/>
    <property type="match status" value="2"/>
</dbReference>
<dbReference type="GO" id="GO:0008270">
    <property type="term" value="F:zinc ion binding"/>
    <property type="evidence" value="ECO:0007669"/>
    <property type="project" value="UniProtKB-KW"/>
</dbReference>
<dbReference type="PANTHER" id="PTHR21402">
    <property type="entry name" value="GAMETOCYTE SPECIFIC FACTOR 1-RELATED"/>
    <property type="match status" value="1"/>
</dbReference>
<reference evidence="5" key="2">
    <citation type="submission" date="2025-09" db="UniProtKB">
        <authorList>
            <consortium name="Ensembl"/>
        </authorList>
    </citation>
    <scope>IDENTIFICATION</scope>
</reference>
<feature type="domain" description="CHHC U11-48K-type" evidence="4">
    <location>
        <begin position="25"/>
        <end position="52"/>
    </location>
</feature>
<dbReference type="InterPro" id="IPR051591">
    <property type="entry name" value="UPF0224_FAM112_RNA_Proc"/>
</dbReference>
<evidence type="ECO:0000256" key="2">
    <source>
        <dbReference type="ARBA" id="ARBA00022771"/>
    </source>
</evidence>
<dbReference type="InterPro" id="IPR022776">
    <property type="entry name" value="TRM13/UPF0224_CHHC_Znf_dom"/>
</dbReference>
<accession>A0A8C4N2E8</accession>